<organism evidence="3 4">
    <name type="scientific">Macrophomina phaseolina (strain MS6)</name>
    <name type="common">Charcoal rot fungus</name>
    <dbReference type="NCBI Taxonomy" id="1126212"/>
    <lineage>
        <taxon>Eukaryota</taxon>
        <taxon>Fungi</taxon>
        <taxon>Dikarya</taxon>
        <taxon>Ascomycota</taxon>
        <taxon>Pezizomycotina</taxon>
        <taxon>Dothideomycetes</taxon>
        <taxon>Dothideomycetes incertae sedis</taxon>
        <taxon>Botryosphaeriales</taxon>
        <taxon>Botryosphaeriaceae</taxon>
        <taxon>Macrophomina</taxon>
    </lineage>
</organism>
<keyword evidence="2" id="KW-0472">Membrane</keyword>
<feature type="compositionally biased region" description="Pro residues" evidence="1">
    <location>
        <begin position="26"/>
        <end position="43"/>
    </location>
</feature>
<dbReference type="InParanoid" id="K2SBF9"/>
<dbReference type="eggNOG" id="ENOG502SHYF">
    <property type="taxonomic scope" value="Eukaryota"/>
</dbReference>
<sequence>MTFPPTTFDPPKGYRSWEEFHTNPWKPLPPAVPKRPVPQWPPPEQRKGKWVSKYLDTLDPETEYDQIIRTATFFGPPLFVGAVGYATTFCILTQPANSAAAIHFGARVVRRGHQRFYETYLHELEWVYHGSSSPETAKDIDKVNRMHANIWKHLPGTYSDPYEANMSVISMGFLEQYLRKLVGARNEMHPKVRAAWPEWGQRVCDHFHTEPSDGMRSMGLGFPRTFEELETFWYRFDAIPWEEMSTPELIQKGRETAEAFINQFCDLWFPYSFHWLGRQLILVTTPPNCRRRQNMGEPNWIVSPVIKFVIKVFFDLSDSVLPDAKEPAGLHLRERLSEMNLNKMDRQVKMYRSRQRKAFMVVGLLIGWLICMYFLRILYEF</sequence>
<dbReference type="HOGENOM" id="CLU_050553_0_0_1"/>
<dbReference type="Proteomes" id="UP000007129">
    <property type="component" value="Unassembled WGS sequence"/>
</dbReference>
<evidence type="ECO:0000313" key="4">
    <source>
        <dbReference type="Proteomes" id="UP000007129"/>
    </source>
</evidence>
<reference evidence="3 4" key="1">
    <citation type="journal article" date="2012" name="BMC Genomics">
        <title>Tools to kill: Genome of one of the most destructive plant pathogenic fungi Macrophomina phaseolina.</title>
        <authorList>
            <person name="Islam M.S."/>
            <person name="Haque M.S."/>
            <person name="Islam M.M."/>
            <person name="Emdad E.M."/>
            <person name="Halim A."/>
            <person name="Hossen Q.M.M."/>
            <person name="Hossain M.Z."/>
            <person name="Ahmed B."/>
            <person name="Rahim S."/>
            <person name="Rahman M.S."/>
            <person name="Alam M.M."/>
            <person name="Hou S."/>
            <person name="Wan X."/>
            <person name="Saito J.A."/>
            <person name="Alam M."/>
        </authorList>
    </citation>
    <scope>NUCLEOTIDE SEQUENCE [LARGE SCALE GENOMIC DNA]</scope>
    <source>
        <strain evidence="3 4">MS6</strain>
    </source>
</reference>
<dbReference type="OrthoDB" id="2821871at2759"/>
<evidence type="ECO:0000313" key="3">
    <source>
        <dbReference type="EMBL" id="EKG19739.1"/>
    </source>
</evidence>
<proteinExistence type="predicted"/>
<accession>K2SBF9</accession>
<dbReference type="AlphaFoldDB" id="K2SBF9"/>
<protein>
    <recommendedName>
        <fullName evidence="5">ER-bound oxygenase mpaB/mpaB'/Rubber oxygenase catalytic domain-containing protein</fullName>
    </recommendedName>
</protein>
<name>K2SBF9_MACPH</name>
<keyword evidence="2" id="KW-0812">Transmembrane</keyword>
<gene>
    <name evidence="3" type="ORF">MPH_02968</name>
</gene>
<dbReference type="VEuPathDB" id="FungiDB:MPH_02968"/>
<evidence type="ECO:0000256" key="2">
    <source>
        <dbReference type="SAM" id="Phobius"/>
    </source>
</evidence>
<comment type="caution">
    <text evidence="3">The sequence shown here is derived from an EMBL/GenBank/DDBJ whole genome shotgun (WGS) entry which is preliminary data.</text>
</comment>
<evidence type="ECO:0000256" key="1">
    <source>
        <dbReference type="SAM" id="MobiDB-lite"/>
    </source>
</evidence>
<keyword evidence="2" id="KW-1133">Transmembrane helix</keyword>
<dbReference type="STRING" id="1126212.K2SBF9"/>
<evidence type="ECO:0008006" key="5">
    <source>
        <dbReference type="Google" id="ProtNLM"/>
    </source>
</evidence>
<feature type="region of interest" description="Disordered" evidence="1">
    <location>
        <begin position="23"/>
        <end position="46"/>
    </location>
</feature>
<dbReference type="EMBL" id="AHHD01000127">
    <property type="protein sequence ID" value="EKG19739.1"/>
    <property type="molecule type" value="Genomic_DNA"/>
</dbReference>
<feature type="transmembrane region" description="Helical" evidence="2">
    <location>
        <begin position="358"/>
        <end position="379"/>
    </location>
</feature>